<reference evidence="8 9" key="1">
    <citation type="journal article" date="2021" name="BMC Genomics">
        <title>Datura genome reveals duplications of psychoactive alkaloid biosynthetic genes and high mutation rate following tissue culture.</title>
        <authorList>
            <person name="Rajewski A."/>
            <person name="Carter-House D."/>
            <person name="Stajich J."/>
            <person name="Litt A."/>
        </authorList>
    </citation>
    <scope>NUCLEOTIDE SEQUENCE [LARGE SCALE GENOMIC DNA]</scope>
    <source>
        <strain evidence="8">AR-01</strain>
    </source>
</reference>
<comment type="caution">
    <text evidence="8">The sequence shown here is derived from an EMBL/GenBank/DDBJ whole genome shotgun (WGS) entry which is preliminary data.</text>
</comment>
<evidence type="ECO:0000313" key="8">
    <source>
        <dbReference type="EMBL" id="MCD7473446.1"/>
    </source>
</evidence>
<organism evidence="8 9">
    <name type="scientific">Datura stramonium</name>
    <name type="common">Jimsonweed</name>
    <name type="synonym">Common thornapple</name>
    <dbReference type="NCBI Taxonomy" id="4076"/>
    <lineage>
        <taxon>Eukaryota</taxon>
        <taxon>Viridiplantae</taxon>
        <taxon>Streptophyta</taxon>
        <taxon>Embryophyta</taxon>
        <taxon>Tracheophyta</taxon>
        <taxon>Spermatophyta</taxon>
        <taxon>Magnoliopsida</taxon>
        <taxon>eudicotyledons</taxon>
        <taxon>Gunneridae</taxon>
        <taxon>Pentapetalae</taxon>
        <taxon>asterids</taxon>
        <taxon>lamiids</taxon>
        <taxon>Solanales</taxon>
        <taxon>Solanaceae</taxon>
        <taxon>Solanoideae</taxon>
        <taxon>Datureae</taxon>
        <taxon>Datura</taxon>
    </lineage>
</organism>
<comment type="similarity">
    <text evidence="7">Belongs to the major facilitator superfamily. Phosphate:H(+) symporter (TC 2.A.1.9) family.</text>
</comment>
<protein>
    <submittedName>
        <fullName evidence="8">Serine/threonine-protein kinase ht1</fullName>
    </submittedName>
</protein>
<name>A0ABS8TRJ9_DATST</name>
<dbReference type="Gene3D" id="1.20.1250.20">
    <property type="entry name" value="MFS general substrate transporter like domains"/>
    <property type="match status" value="1"/>
</dbReference>
<dbReference type="InterPro" id="IPR005828">
    <property type="entry name" value="MFS_sugar_transport-like"/>
</dbReference>
<comment type="similarity">
    <text evidence="2">Belongs to the major facilitator superfamily. Sugar transporter (TC 2.A.1.1) family.</text>
</comment>
<evidence type="ECO:0000313" key="9">
    <source>
        <dbReference type="Proteomes" id="UP000823775"/>
    </source>
</evidence>
<evidence type="ECO:0000256" key="5">
    <source>
        <dbReference type="ARBA" id="ARBA00022989"/>
    </source>
</evidence>
<dbReference type="InterPro" id="IPR045262">
    <property type="entry name" value="STP/PLT_plant"/>
</dbReference>
<keyword evidence="5" id="KW-1133">Transmembrane helix</keyword>
<keyword evidence="9" id="KW-1185">Reference proteome</keyword>
<keyword evidence="8" id="KW-0418">Kinase</keyword>
<keyword evidence="6" id="KW-0472">Membrane</keyword>
<evidence type="ECO:0000256" key="2">
    <source>
        <dbReference type="ARBA" id="ARBA00010992"/>
    </source>
</evidence>
<evidence type="ECO:0000256" key="4">
    <source>
        <dbReference type="ARBA" id="ARBA00022692"/>
    </source>
</evidence>
<proteinExistence type="inferred from homology"/>
<evidence type="ECO:0000256" key="3">
    <source>
        <dbReference type="ARBA" id="ARBA00022448"/>
    </source>
</evidence>
<dbReference type="EMBL" id="JACEIK010001973">
    <property type="protein sequence ID" value="MCD7473446.1"/>
    <property type="molecule type" value="Genomic_DNA"/>
</dbReference>
<evidence type="ECO:0000256" key="6">
    <source>
        <dbReference type="ARBA" id="ARBA00023136"/>
    </source>
</evidence>
<dbReference type="PROSITE" id="PS00216">
    <property type="entry name" value="SUGAR_TRANSPORT_1"/>
    <property type="match status" value="1"/>
</dbReference>
<gene>
    <name evidence="8" type="primary">HT1_1</name>
    <name evidence="8" type="ORF">HAX54_015316</name>
</gene>
<accession>A0ABS8TRJ9</accession>
<dbReference type="InterPro" id="IPR005829">
    <property type="entry name" value="Sugar_transporter_CS"/>
</dbReference>
<dbReference type="PANTHER" id="PTHR23500:SF603">
    <property type="entry name" value="SUGAR CARRIER PROTEIN C-LIKE"/>
    <property type="match status" value="1"/>
</dbReference>
<evidence type="ECO:0000256" key="1">
    <source>
        <dbReference type="ARBA" id="ARBA00004141"/>
    </source>
</evidence>
<keyword evidence="4" id="KW-0812">Transmembrane</keyword>
<evidence type="ECO:0000256" key="7">
    <source>
        <dbReference type="ARBA" id="ARBA00044504"/>
    </source>
</evidence>
<dbReference type="GO" id="GO:0016301">
    <property type="term" value="F:kinase activity"/>
    <property type="evidence" value="ECO:0007669"/>
    <property type="project" value="UniProtKB-KW"/>
</dbReference>
<dbReference type="PANTHER" id="PTHR23500">
    <property type="entry name" value="SOLUTE CARRIER FAMILY 2, FACILITATED GLUCOSE TRANSPORTER"/>
    <property type="match status" value="1"/>
</dbReference>
<dbReference type="Proteomes" id="UP000823775">
    <property type="component" value="Unassembled WGS sequence"/>
</dbReference>
<dbReference type="InterPro" id="IPR036259">
    <property type="entry name" value="MFS_trans_sf"/>
</dbReference>
<sequence>MYAVITGVVNVVATMVSIYYVDKLGRRFLFLEGGFQMLICQIAVAICIGVKFGTDGNAGELPKCTKYQCISQHDLHIHRRANVLDTLVSLEVRYMTEVDYPGIGKGAHVEMAKGDNNNGCKLV</sequence>
<comment type="subcellular location">
    <subcellularLocation>
        <location evidence="1">Membrane</location>
        <topology evidence="1">Multi-pass membrane protein</topology>
    </subcellularLocation>
</comment>
<dbReference type="Pfam" id="PF00083">
    <property type="entry name" value="Sugar_tr"/>
    <property type="match status" value="1"/>
</dbReference>
<keyword evidence="8" id="KW-0808">Transferase</keyword>
<keyword evidence="3" id="KW-0813">Transport</keyword>